<dbReference type="GO" id="GO:0005524">
    <property type="term" value="F:ATP binding"/>
    <property type="evidence" value="ECO:0007669"/>
    <property type="project" value="InterPro"/>
</dbReference>
<sequence length="518" mass="59845">MKFTVYTGLLIEKSEGVYLQIDNWDDWFKYSTMYYLRYVNSEGKIYDIGSVKIGQYNMEQRRPGIPDSFEILGEEFFSVGQSDEYYENLKKLDDKIRENILISLRDMAYDLDIFEKFKNEDVVNVSLMRDVTKKTITKQFHRMAHGGARLTRFTFGYRFPSIINYRNNMFDVDKPAAITFKVEPESNPPTNIHIVIGRNGVGKTFMIKNIISAITDNKSDEEAGYFFELQHENKISADELFANAICVGFSAFDDLSSSIDTKNNDSLPLIFIGLDNKYDGENVFYNDNSRIDKLSFQFANSLFKSFLSKSKITLWRRAMSVLNYDNYFQESGISELKFVKDENIFIQTARERFALLSSGHKIILLTITRLVEFIEEKSLIILDEPETHLHPPLLAAFIRALSDILIEKNGVAFITTHSPIVLQEVPSSCAWKMQRSRSTVSLEKLDQETFGTNINSLIREIFGLEVDKSGFHKLLKENLIKMNYVFDDVVNNFNHELGDEARAILRLLIALKMRENND</sequence>
<dbReference type="OrthoDB" id="1093370at2"/>
<dbReference type="AlphaFoldDB" id="A0A4R2RPH2"/>
<evidence type="ECO:0000313" key="2">
    <source>
        <dbReference type="EMBL" id="TCP65004.1"/>
    </source>
</evidence>
<dbReference type="Proteomes" id="UP000294813">
    <property type="component" value="Unassembled WGS sequence"/>
</dbReference>
<reference evidence="2 3" key="1">
    <citation type="submission" date="2019-03" db="EMBL/GenBank/DDBJ databases">
        <title>Genomic Encyclopedia of Type Strains, Phase IV (KMG-IV): sequencing the most valuable type-strain genomes for metagenomic binning, comparative biology and taxonomic classification.</title>
        <authorList>
            <person name="Goeker M."/>
        </authorList>
    </citation>
    <scope>NUCLEOTIDE SEQUENCE [LARGE SCALE GENOMIC DNA]</scope>
    <source>
        <strain evidence="2 3">DSM 11170</strain>
    </source>
</reference>
<dbReference type="InterPro" id="IPR027417">
    <property type="entry name" value="P-loop_NTPase"/>
</dbReference>
<evidence type="ECO:0000259" key="1">
    <source>
        <dbReference type="Pfam" id="PF13304"/>
    </source>
</evidence>
<dbReference type="GO" id="GO:0016887">
    <property type="term" value="F:ATP hydrolysis activity"/>
    <property type="evidence" value="ECO:0007669"/>
    <property type="project" value="InterPro"/>
</dbReference>
<dbReference type="SUPFAM" id="SSF52540">
    <property type="entry name" value="P-loop containing nucleoside triphosphate hydrolases"/>
    <property type="match status" value="1"/>
</dbReference>
<dbReference type="Pfam" id="PF13304">
    <property type="entry name" value="AAA_21"/>
    <property type="match status" value="1"/>
</dbReference>
<evidence type="ECO:0000313" key="3">
    <source>
        <dbReference type="Proteomes" id="UP000294813"/>
    </source>
</evidence>
<name>A0A4R2RPH2_9FIRM</name>
<dbReference type="InterPro" id="IPR003959">
    <property type="entry name" value="ATPase_AAA_core"/>
</dbReference>
<dbReference type="RefSeq" id="WP_131918733.1">
    <property type="nucleotide sequence ID" value="NZ_JAOQNU010000007.1"/>
</dbReference>
<accession>A0A4R2RPH2</accession>
<proteinExistence type="predicted"/>
<protein>
    <submittedName>
        <fullName evidence="2">Putative AbiEii toxin of type IV toxin-antitoxin system</fullName>
    </submittedName>
</protein>
<dbReference type="InterPro" id="IPR051396">
    <property type="entry name" value="Bact_Antivir_Def_Nuclease"/>
</dbReference>
<comment type="caution">
    <text evidence="2">The sequence shown here is derived from an EMBL/GenBank/DDBJ whole genome shotgun (WGS) entry which is preliminary data.</text>
</comment>
<keyword evidence="3" id="KW-1185">Reference proteome</keyword>
<dbReference type="PANTHER" id="PTHR43581">
    <property type="entry name" value="ATP/GTP PHOSPHATASE"/>
    <property type="match status" value="1"/>
</dbReference>
<dbReference type="EMBL" id="SLXT01000007">
    <property type="protein sequence ID" value="TCP65004.1"/>
    <property type="molecule type" value="Genomic_DNA"/>
</dbReference>
<dbReference type="Gene3D" id="3.40.50.300">
    <property type="entry name" value="P-loop containing nucleotide triphosphate hydrolases"/>
    <property type="match status" value="1"/>
</dbReference>
<feature type="domain" description="ATPase AAA-type core" evidence="1">
    <location>
        <begin position="352"/>
        <end position="422"/>
    </location>
</feature>
<organism evidence="2 3">
    <name type="scientific">Heliophilum fasciatum</name>
    <dbReference type="NCBI Taxonomy" id="35700"/>
    <lineage>
        <taxon>Bacteria</taxon>
        <taxon>Bacillati</taxon>
        <taxon>Bacillota</taxon>
        <taxon>Clostridia</taxon>
        <taxon>Eubacteriales</taxon>
        <taxon>Heliobacteriaceae</taxon>
        <taxon>Heliophilum</taxon>
    </lineage>
</organism>
<dbReference type="PANTHER" id="PTHR43581:SF4">
    <property type="entry name" value="ATP_GTP PHOSPHATASE"/>
    <property type="match status" value="1"/>
</dbReference>
<gene>
    <name evidence="2" type="ORF">EDD73_10776</name>
</gene>